<organism evidence="1 2">
    <name type="scientific">Zophobas morio</name>
    <dbReference type="NCBI Taxonomy" id="2755281"/>
    <lineage>
        <taxon>Eukaryota</taxon>
        <taxon>Metazoa</taxon>
        <taxon>Ecdysozoa</taxon>
        <taxon>Arthropoda</taxon>
        <taxon>Hexapoda</taxon>
        <taxon>Insecta</taxon>
        <taxon>Pterygota</taxon>
        <taxon>Neoptera</taxon>
        <taxon>Endopterygota</taxon>
        <taxon>Coleoptera</taxon>
        <taxon>Polyphaga</taxon>
        <taxon>Cucujiformia</taxon>
        <taxon>Tenebrionidae</taxon>
        <taxon>Zophobas</taxon>
    </lineage>
</organism>
<evidence type="ECO:0000313" key="1">
    <source>
        <dbReference type="EMBL" id="KAJ3665914.1"/>
    </source>
</evidence>
<sequence>MCGSPGKCDDIAAQICQLCAIKRSAVGRSRVRRERKVCFVCVITDRAHSNYNAEDYTYIHICAIREHVGEFLCPGNWIAPDGPHSTEKTKIAAGFHECPRFINPFELKIVRRYTNILPRTSITNSFLCRRCSILSESCVAYTCLSGFQTPHPVSTLCTDHPQSTGFSLCHTKFRHRNGPKTVQPPWASCRNRGKNVEKIFFSE</sequence>
<keyword evidence="2" id="KW-1185">Reference proteome</keyword>
<protein>
    <submittedName>
        <fullName evidence="1">Uncharacterized protein</fullName>
    </submittedName>
</protein>
<accession>A0AA38J3B1</accession>
<name>A0AA38J3B1_9CUCU</name>
<evidence type="ECO:0000313" key="2">
    <source>
        <dbReference type="Proteomes" id="UP001168821"/>
    </source>
</evidence>
<proteinExistence type="predicted"/>
<dbReference type="AlphaFoldDB" id="A0AA38J3B1"/>
<gene>
    <name evidence="1" type="ORF">Zmor_001378</name>
</gene>
<reference evidence="1" key="1">
    <citation type="journal article" date="2023" name="G3 (Bethesda)">
        <title>Whole genome assemblies of Zophobas morio and Tenebrio molitor.</title>
        <authorList>
            <person name="Kaur S."/>
            <person name="Stinson S.A."/>
            <person name="diCenzo G.C."/>
        </authorList>
    </citation>
    <scope>NUCLEOTIDE SEQUENCE</scope>
    <source>
        <strain evidence="1">QUZm001</strain>
    </source>
</reference>
<dbReference type="Proteomes" id="UP001168821">
    <property type="component" value="Unassembled WGS sequence"/>
</dbReference>
<dbReference type="EMBL" id="JALNTZ010000001">
    <property type="protein sequence ID" value="KAJ3665914.1"/>
    <property type="molecule type" value="Genomic_DNA"/>
</dbReference>
<comment type="caution">
    <text evidence="1">The sequence shown here is derived from an EMBL/GenBank/DDBJ whole genome shotgun (WGS) entry which is preliminary data.</text>
</comment>